<dbReference type="PROSITE" id="PS50181">
    <property type="entry name" value="FBOX"/>
    <property type="match status" value="1"/>
</dbReference>
<name>A0A4Y7LLJ0_PAPSO</name>
<feature type="domain" description="F-box" evidence="2">
    <location>
        <begin position="58"/>
        <end position="110"/>
    </location>
</feature>
<dbReference type="Pfam" id="PF24758">
    <property type="entry name" value="LRR_At5g56370"/>
    <property type="match status" value="1"/>
</dbReference>
<feature type="region of interest" description="Disordered" evidence="1">
    <location>
        <begin position="1"/>
        <end position="39"/>
    </location>
</feature>
<evidence type="ECO:0000313" key="4">
    <source>
        <dbReference type="Proteomes" id="UP000316621"/>
    </source>
</evidence>
<dbReference type="Pfam" id="PF00646">
    <property type="entry name" value="F-box"/>
    <property type="match status" value="1"/>
</dbReference>
<accession>A0A4Y7LLJ0</accession>
<dbReference type="SMART" id="SM00256">
    <property type="entry name" value="FBOX"/>
    <property type="match status" value="1"/>
</dbReference>
<dbReference type="AlphaFoldDB" id="A0A4Y7LLJ0"/>
<dbReference type="EMBL" id="CM010725">
    <property type="protein sequence ID" value="RZC84979.1"/>
    <property type="molecule type" value="Genomic_DNA"/>
</dbReference>
<dbReference type="InterPro" id="IPR001810">
    <property type="entry name" value="F-box_dom"/>
</dbReference>
<evidence type="ECO:0000259" key="2">
    <source>
        <dbReference type="PROSITE" id="PS50181"/>
    </source>
</evidence>
<dbReference type="PANTHER" id="PTHR31900">
    <property type="entry name" value="F-BOX/RNI SUPERFAMILY PROTEIN-RELATED"/>
    <property type="match status" value="1"/>
</dbReference>
<dbReference type="SUPFAM" id="SSF81383">
    <property type="entry name" value="F-box domain"/>
    <property type="match status" value="1"/>
</dbReference>
<evidence type="ECO:0000313" key="3">
    <source>
        <dbReference type="EMBL" id="RZC84979.1"/>
    </source>
</evidence>
<dbReference type="InterPro" id="IPR032675">
    <property type="entry name" value="LRR_dom_sf"/>
</dbReference>
<dbReference type="Gene3D" id="3.80.10.10">
    <property type="entry name" value="Ribonuclease Inhibitor"/>
    <property type="match status" value="1"/>
</dbReference>
<dbReference type="OMA" id="CISHTSE"/>
<feature type="compositionally biased region" description="Basic and acidic residues" evidence="1">
    <location>
        <begin position="17"/>
        <end position="27"/>
    </location>
</feature>
<gene>
    <name evidence="3" type="ORF">C5167_047762</name>
</gene>
<dbReference type="InterPro" id="IPR036047">
    <property type="entry name" value="F-box-like_dom_sf"/>
</dbReference>
<sequence>MKRKRGGKRGGRGRGSSIKEDEIRKCEGSSIDEDASRKCEGLSIQEDEISEEFSIDENDRISKLPDELIHHILSFMDMIFAVKTCVCSKKWNYMVTSLPTLKLDYSLQKYGHEYDEFNIELVSKALESRNKYIQRLHINLPYEYERPIHSWIQAALEANVEDICISHTSEKIQIPDGTFSSDSLKKLTLVIPRIPIDLSKSSDLPSLVYLKLDYIPSADGEEINKLVASCPVIEYLDLMLRNPITYHGGIKIRSPTLKHLKIRKHEGRTSLSLYAPKLVSLFFESATNNVYLEDVSSLVNATIATKEDRHHGVSHYGASSLSNATMVAKEDGGDDMSTDLTPQRTSLEVLRNVQCLTISVPLLQDIPGLPEFLEHKDHVPEQFDNLRDLKLLQVDFSWSTSVFMIATFLSMSPNIESLILELARYRDWESASNQDELLMIELETLSVMFTLNKLKMVKVSNFQGSAIEMKLLKILLTKADVLEKFRIHCKPVERLSDASVRGNIFDDLTDLRKKLDLPSVAIFLDVQEARRDFA</sequence>
<reference evidence="3 4" key="1">
    <citation type="journal article" date="2018" name="Science">
        <title>The opium poppy genome and morphinan production.</title>
        <authorList>
            <person name="Guo L."/>
            <person name="Winzer T."/>
            <person name="Yang X."/>
            <person name="Li Y."/>
            <person name="Ning Z."/>
            <person name="He Z."/>
            <person name="Teodor R."/>
            <person name="Lu Y."/>
            <person name="Bowser T.A."/>
            <person name="Graham I.A."/>
            <person name="Ye K."/>
        </authorList>
    </citation>
    <scope>NUCLEOTIDE SEQUENCE [LARGE SCALE GENOMIC DNA]</scope>
    <source>
        <strain evidence="4">cv. HN1</strain>
        <tissue evidence="3">Leaves</tissue>
    </source>
</reference>
<dbReference type="Proteomes" id="UP000316621">
    <property type="component" value="Chromosome 11"/>
</dbReference>
<dbReference type="InterPro" id="IPR055411">
    <property type="entry name" value="LRR_FXL15/At3g58940/PEG3-like"/>
</dbReference>
<dbReference type="OrthoDB" id="1848700at2759"/>
<organism evidence="3 4">
    <name type="scientific">Papaver somniferum</name>
    <name type="common">Opium poppy</name>
    <dbReference type="NCBI Taxonomy" id="3469"/>
    <lineage>
        <taxon>Eukaryota</taxon>
        <taxon>Viridiplantae</taxon>
        <taxon>Streptophyta</taxon>
        <taxon>Embryophyta</taxon>
        <taxon>Tracheophyta</taxon>
        <taxon>Spermatophyta</taxon>
        <taxon>Magnoliopsida</taxon>
        <taxon>Ranunculales</taxon>
        <taxon>Papaveraceae</taxon>
        <taxon>Papaveroideae</taxon>
        <taxon>Papaver</taxon>
    </lineage>
</organism>
<dbReference type="PANTHER" id="PTHR31900:SF32">
    <property type="entry name" value="F-BOX_RNI_FBD-LIKE DOMAIN PROTEIN"/>
    <property type="match status" value="1"/>
</dbReference>
<proteinExistence type="predicted"/>
<protein>
    <recommendedName>
        <fullName evidence="2">F-box domain-containing protein</fullName>
    </recommendedName>
</protein>
<dbReference type="SUPFAM" id="SSF52058">
    <property type="entry name" value="L domain-like"/>
    <property type="match status" value="1"/>
</dbReference>
<feature type="compositionally biased region" description="Basic residues" evidence="1">
    <location>
        <begin position="1"/>
        <end position="12"/>
    </location>
</feature>
<dbReference type="InterPro" id="IPR050232">
    <property type="entry name" value="FBL13/AtMIF1-like"/>
</dbReference>
<dbReference type="Gramene" id="RZC84979">
    <property type="protein sequence ID" value="RZC84979"/>
    <property type="gene ID" value="C5167_047762"/>
</dbReference>
<evidence type="ECO:0000256" key="1">
    <source>
        <dbReference type="SAM" id="MobiDB-lite"/>
    </source>
</evidence>
<keyword evidence="4" id="KW-1185">Reference proteome</keyword>